<evidence type="ECO:0000313" key="2">
    <source>
        <dbReference type="EMBL" id="OYQ25131.1"/>
    </source>
</evidence>
<reference evidence="2 3" key="1">
    <citation type="submission" date="2017-07" db="EMBL/GenBank/DDBJ databases">
        <title>Sandarakinorhabdus cyanobacteriorum sp. nov., a novel bacterium isolated from cyanobacterial aggregates in a eutrophic lake.</title>
        <authorList>
            <person name="Cai H."/>
        </authorList>
    </citation>
    <scope>NUCLEOTIDE SEQUENCE [LARGE SCALE GENOMIC DNA]</scope>
    <source>
        <strain evidence="2 3">TH057</strain>
    </source>
</reference>
<dbReference type="InterPro" id="IPR052906">
    <property type="entry name" value="Type_IV_Methyl-Rstrct_Enzyme"/>
</dbReference>
<dbReference type="InterPro" id="IPR011335">
    <property type="entry name" value="Restrct_endonuc-II-like"/>
</dbReference>
<dbReference type="InterPro" id="IPR011856">
    <property type="entry name" value="tRNA_endonuc-like_dom_sf"/>
</dbReference>
<protein>
    <submittedName>
        <fullName evidence="2">Restriction endonuclease</fullName>
    </submittedName>
</protein>
<keyword evidence="2" id="KW-0378">Hydrolase</keyword>
<dbReference type="Proteomes" id="UP000216991">
    <property type="component" value="Unassembled WGS sequence"/>
</dbReference>
<proteinExistence type="predicted"/>
<dbReference type="SUPFAM" id="SSF52980">
    <property type="entry name" value="Restriction endonuclease-like"/>
    <property type="match status" value="1"/>
</dbReference>
<keyword evidence="2" id="KW-0255">Endonuclease</keyword>
<comment type="caution">
    <text evidence="2">The sequence shown here is derived from an EMBL/GenBank/DDBJ whole genome shotgun (WGS) entry which is preliminary data.</text>
</comment>
<dbReference type="OrthoDB" id="9781481at2"/>
<dbReference type="Pfam" id="PF04471">
    <property type="entry name" value="Mrr_cat"/>
    <property type="match status" value="1"/>
</dbReference>
<keyword evidence="3" id="KW-1185">Reference proteome</keyword>
<dbReference type="PANTHER" id="PTHR30015:SF7">
    <property type="entry name" value="TYPE IV METHYL-DIRECTED RESTRICTION ENZYME ECOKMRR"/>
    <property type="match status" value="1"/>
</dbReference>
<evidence type="ECO:0000259" key="1">
    <source>
        <dbReference type="Pfam" id="PF04471"/>
    </source>
</evidence>
<dbReference type="AlphaFoldDB" id="A0A255Y7H5"/>
<dbReference type="GO" id="GO:0015666">
    <property type="term" value="F:restriction endodeoxyribonuclease activity"/>
    <property type="evidence" value="ECO:0007669"/>
    <property type="project" value="TreeGrafter"/>
</dbReference>
<dbReference type="RefSeq" id="WP_094474956.1">
    <property type="nucleotide sequence ID" value="NZ_NOXT01000123.1"/>
</dbReference>
<organism evidence="2 3">
    <name type="scientific">Sandarakinorhabdus cyanobacteriorum</name>
    <dbReference type="NCBI Taxonomy" id="1981098"/>
    <lineage>
        <taxon>Bacteria</taxon>
        <taxon>Pseudomonadati</taxon>
        <taxon>Pseudomonadota</taxon>
        <taxon>Alphaproteobacteria</taxon>
        <taxon>Sphingomonadales</taxon>
        <taxon>Sphingosinicellaceae</taxon>
        <taxon>Sandarakinorhabdus</taxon>
    </lineage>
</organism>
<gene>
    <name evidence="2" type="ORF">CHU93_14890</name>
</gene>
<dbReference type="GO" id="GO:0009307">
    <property type="term" value="P:DNA restriction-modification system"/>
    <property type="evidence" value="ECO:0007669"/>
    <property type="project" value="InterPro"/>
</dbReference>
<dbReference type="Gene3D" id="3.40.1350.10">
    <property type="match status" value="1"/>
</dbReference>
<sequence>MREALGMSPVEEGFVAIGWHELGDLKAIAPSREAFKAAAAAALPNRKPGAIPGDAGVLYRFSVEMKPGDIIIFPCKVDRQVHIGRIAGPYTHQPQAGHWPNRRKVKWLKALPRASFTQTALHEIGSAITLFRVTTHADEFLAALSGDTPIPAEQDEVSAEEVSAQVEEGTEDFIIKRLKNGLSSYDFERFVGHLLTCMGYHARVTPPSGDGGVDIIAHRDELGFEPPIIKVQCKQMLSNHGRPEVAQLIGVLGQGEHGLFVTLGGFTPEARKFEQSKHNLRLIDGVALVELIFAHYDKFEPRYQVLLPLKRTYVPAPVSSGN</sequence>
<evidence type="ECO:0000313" key="3">
    <source>
        <dbReference type="Proteomes" id="UP000216991"/>
    </source>
</evidence>
<name>A0A255Y7H5_9SPHN</name>
<dbReference type="InterPro" id="IPR007560">
    <property type="entry name" value="Restrct_endonuc_IV_Mrr"/>
</dbReference>
<feature type="domain" description="Restriction endonuclease type IV Mrr" evidence="1">
    <location>
        <begin position="182"/>
        <end position="292"/>
    </location>
</feature>
<accession>A0A255Y7H5</accession>
<dbReference type="EMBL" id="NOXT01000123">
    <property type="protein sequence ID" value="OYQ25131.1"/>
    <property type="molecule type" value="Genomic_DNA"/>
</dbReference>
<dbReference type="PANTHER" id="PTHR30015">
    <property type="entry name" value="MRR RESTRICTION SYSTEM PROTEIN"/>
    <property type="match status" value="1"/>
</dbReference>
<keyword evidence="2" id="KW-0540">Nuclease</keyword>
<dbReference type="GO" id="GO:0003677">
    <property type="term" value="F:DNA binding"/>
    <property type="evidence" value="ECO:0007669"/>
    <property type="project" value="InterPro"/>
</dbReference>